<dbReference type="Pfam" id="PF07893">
    <property type="entry name" value="DUF1668"/>
    <property type="match status" value="1"/>
</dbReference>
<evidence type="ECO:0000313" key="2">
    <source>
        <dbReference type="Proteomes" id="UP000479710"/>
    </source>
</evidence>
<evidence type="ECO:0000313" key="1">
    <source>
        <dbReference type="EMBL" id="KAF0904965.1"/>
    </source>
</evidence>
<name>A0A6G1CWI7_9ORYZ</name>
<dbReference type="Proteomes" id="UP000479710">
    <property type="component" value="Unassembled WGS sequence"/>
</dbReference>
<reference evidence="1 2" key="1">
    <citation type="submission" date="2019-11" db="EMBL/GenBank/DDBJ databases">
        <title>Whole genome sequence of Oryza granulata.</title>
        <authorList>
            <person name="Li W."/>
        </authorList>
    </citation>
    <scope>NUCLEOTIDE SEQUENCE [LARGE SCALE GENOMIC DNA]</scope>
    <source>
        <strain evidence="2">cv. Menghai</strain>
        <tissue evidence="1">Leaf</tissue>
    </source>
</reference>
<sequence>MFCKDPRFEVLGLARAGAGVTWSPLPRPPFRSRVVSLAVLHRSYRHGLVLSTEDDENYLFDGVLAAWVKLRGEPLPFEDRAVHTDDYLWLATSPADGRLLVHDLAVVDDGFTADEPPSVRCDTTVYLGGGRFCVVQAAGEAERVVVIVTVFKVLDSHMSWERRRERGMGARWVASELQAAWMRKVYSASREGKQLQICRLNLWSRTFVVGGGAGRRRGPYLAGALWT</sequence>
<dbReference type="OrthoDB" id="672259at2759"/>
<proteinExistence type="predicted"/>
<organism evidence="1 2">
    <name type="scientific">Oryza meyeriana var. granulata</name>
    <dbReference type="NCBI Taxonomy" id="110450"/>
    <lineage>
        <taxon>Eukaryota</taxon>
        <taxon>Viridiplantae</taxon>
        <taxon>Streptophyta</taxon>
        <taxon>Embryophyta</taxon>
        <taxon>Tracheophyta</taxon>
        <taxon>Spermatophyta</taxon>
        <taxon>Magnoliopsida</taxon>
        <taxon>Liliopsida</taxon>
        <taxon>Poales</taxon>
        <taxon>Poaceae</taxon>
        <taxon>BOP clade</taxon>
        <taxon>Oryzoideae</taxon>
        <taxon>Oryzeae</taxon>
        <taxon>Oryzinae</taxon>
        <taxon>Oryza</taxon>
        <taxon>Oryza meyeriana</taxon>
    </lineage>
</organism>
<comment type="caution">
    <text evidence="1">The sequence shown here is derived from an EMBL/GenBank/DDBJ whole genome shotgun (WGS) entry which is preliminary data.</text>
</comment>
<dbReference type="InterPro" id="IPR012871">
    <property type="entry name" value="DUF1668_ORYSA"/>
</dbReference>
<dbReference type="PANTHER" id="PTHR33085:SF129">
    <property type="entry name" value="OS04G0426500 PROTEIN"/>
    <property type="match status" value="1"/>
</dbReference>
<protein>
    <submittedName>
        <fullName evidence="1">Uncharacterized protein</fullName>
    </submittedName>
</protein>
<dbReference type="PANTHER" id="PTHR33085">
    <property type="entry name" value="OS12G0113100 PROTEIN-RELATED"/>
    <property type="match status" value="1"/>
</dbReference>
<gene>
    <name evidence="1" type="ORF">E2562_039209</name>
</gene>
<keyword evidence="2" id="KW-1185">Reference proteome</keyword>
<dbReference type="AlphaFoldDB" id="A0A6G1CWI7"/>
<accession>A0A6G1CWI7</accession>
<dbReference type="EMBL" id="SPHZ02000008">
    <property type="protein sequence ID" value="KAF0904965.1"/>
    <property type="molecule type" value="Genomic_DNA"/>
</dbReference>